<name>A0ABP8AQ26_9MICO</name>
<accession>A0ABP8AQ26</accession>
<comment type="caution">
    <text evidence="2">The sequence shown here is derived from an EMBL/GenBank/DDBJ whole genome shotgun (WGS) entry which is preliminary data.</text>
</comment>
<dbReference type="SUPFAM" id="SSF55486">
    <property type="entry name" value="Metalloproteases ('zincins'), catalytic domain"/>
    <property type="match status" value="1"/>
</dbReference>
<reference evidence="3" key="1">
    <citation type="journal article" date="2019" name="Int. J. Syst. Evol. Microbiol.">
        <title>The Global Catalogue of Microorganisms (GCM) 10K type strain sequencing project: providing services to taxonomists for standard genome sequencing and annotation.</title>
        <authorList>
            <consortium name="The Broad Institute Genomics Platform"/>
            <consortium name="The Broad Institute Genome Sequencing Center for Infectious Disease"/>
            <person name="Wu L."/>
            <person name="Ma J."/>
        </authorList>
    </citation>
    <scope>NUCLEOTIDE SEQUENCE [LARGE SCALE GENOMIC DNA]</scope>
    <source>
        <strain evidence="3">JCM 17593</strain>
    </source>
</reference>
<evidence type="ECO:0000313" key="2">
    <source>
        <dbReference type="EMBL" id="GAA4187827.1"/>
    </source>
</evidence>
<feature type="compositionally biased region" description="Basic residues" evidence="1">
    <location>
        <begin position="17"/>
        <end position="26"/>
    </location>
</feature>
<protein>
    <submittedName>
        <fullName evidence="2">Metallopeptidase family protein</fullName>
    </submittedName>
</protein>
<gene>
    <name evidence="2" type="ORF">GCM10022288_13260</name>
</gene>
<dbReference type="RefSeq" id="WP_344775107.1">
    <property type="nucleotide sequence ID" value="NZ_BAABBX010000010.1"/>
</dbReference>
<evidence type="ECO:0000313" key="3">
    <source>
        <dbReference type="Proteomes" id="UP001500213"/>
    </source>
</evidence>
<evidence type="ECO:0000256" key="1">
    <source>
        <dbReference type="SAM" id="MobiDB-lite"/>
    </source>
</evidence>
<proteinExistence type="predicted"/>
<keyword evidence="3" id="KW-1185">Reference proteome</keyword>
<sequence>MPRPRRREAQPATPAKRLNRHGRRGVRGPVTGPHLPLLQGRIDFFETAVASCADYLKGLWPDALGDVRFEIAAAPANALGLDEVERWAVDTARGRITLFRVPIERLAKLHRNDELHKRMLIESCVFRAVAEYLGKDPWDLAPERFRHF</sequence>
<organism evidence="2 3">
    <name type="scientific">Gryllotalpicola kribbensis</name>
    <dbReference type="NCBI Taxonomy" id="993084"/>
    <lineage>
        <taxon>Bacteria</taxon>
        <taxon>Bacillati</taxon>
        <taxon>Actinomycetota</taxon>
        <taxon>Actinomycetes</taxon>
        <taxon>Micrococcales</taxon>
        <taxon>Microbacteriaceae</taxon>
        <taxon>Gryllotalpicola</taxon>
    </lineage>
</organism>
<dbReference type="CDD" id="cd12954">
    <property type="entry name" value="MMP_TTHA0227_like_1"/>
    <property type="match status" value="1"/>
</dbReference>
<feature type="region of interest" description="Disordered" evidence="1">
    <location>
        <begin position="1"/>
        <end position="32"/>
    </location>
</feature>
<dbReference type="EMBL" id="BAABBX010000010">
    <property type="protein sequence ID" value="GAA4187827.1"/>
    <property type="molecule type" value="Genomic_DNA"/>
</dbReference>
<dbReference type="Proteomes" id="UP001500213">
    <property type="component" value="Unassembled WGS sequence"/>
</dbReference>